<proteinExistence type="predicted"/>
<sequence>MTIISILFITNDIVIKHNPTNNYGYNMNRKTSPKSKKWIKLINKPKNNGRIQEPYSKSQQTLLKRLVFRWNASICR</sequence>
<dbReference type="EMBL" id="RXGB01003020">
    <property type="protein sequence ID" value="TMW93363.1"/>
    <property type="molecule type" value="Genomic_DNA"/>
</dbReference>
<evidence type="ECO:0000313" key="1">
    <source>
        <dbReference type="EMBL" id="TMW93363.1"/>
    </source>
</evidence>
<gene>
    <name evidence="1" type="ORF">EJD97_011823</name>
</gene>
<organism evidence="1">
    <name type="scientific">Solanum chilense</name>
    <name type="common">Tomato</name>
    <name type="synonym">Lycopersicon chilense</name>
    <dbReference type="NCBI Taxonomy" id="4083"/>
    <lineage>
        <taxon>Eukaryota</taxon>
        <taxon>Viridiplantae</taxon>
        <taxon>Streptophyta</taxon>
        <taxon>Embryophyta</taxon>
        <taxon>Tracheophyta</taxon>
        <taxon>Spermatophyta</taxon>
        <taxon>Magnoliopsida</taxon>
        <taxon>eudicotyledons</taxon>
        <taxon>Gunneridae</taxon>
        <taxon>Pentapetalae</taxon>
        <taxon>asterids</taxon>
        <taxon>lamiids</taxon>
        <taxon>Solanales</taxon>
        <taxon>Solanaceae</taxon>
        <taxon>Solanoideae</taxon>
        <taxon>Solaneae</taxon>
        <taxon>Solanum</taxon>
        <taxon>Solanum subgen. Lycopersicon</taxon>
    </lineage>
</organism>
<accession>A0A6N2BMZ9</accession>
<reference evidence="1" key="1">
    <citation type="submission" date="2019-05" db="EMBL/GenBank/DDBJ databases">
        <title>The de novo reference genome and transcriptome assemblies of the wild tomato species Solanum chilense.</title>
        <authorList>
            <person name="Stam R."/>
            <person name="Nosenko T."/>
            <person name="Hoerger A.C."/>
            <person name="Stephan W."/>
            <person name="Seidel M.A."/>
            <person name="Kuhn J.M.M."/>
            <person name="Haberer G."/>
            <person name="Tellier A."/>
        </authorList>
    </citation>
    <scope>NUCLEOTIDE SEQUENCE</scope>
    <source>
        <tissue evidence="1">Mature leaves</tissue>
    </source>
</reference>
<name>A0A6N2BMZ9_SOLCI</name>
<protein>
    <submittedName>
        <fullName evidence="1">Uncharacterized protein</fullName>
    </submittedName>
</protein>
<comment type="caution">
    <text evidence="1">The sequence shown here is derived from an EMBL/GenBank/DDBJ whole genome shotgun (WGS) entry which is preliminary data.</text>
</comment>
<dbReference type="AlphaFoldDB" id="A0A6N2BMZ9"/>